<gene>
    <name evidence="2" type="ORF">ACCI51_16400</name>
</gene>
<name>A0ABV4NSE3_9GAMM</name>
<dbReference type="InterPro" id="IPR050194">
    <property type="entry name" value="Glycosyltransferase_grp1"/>
</dbReference>
<evidence type="ECO:0000313" key="2">
    <source>
        <dbReference type="EMBL" id="MFA0792130.1"/>
    </source>
</evidence>
<dbReference type="Pfam" id="PF00534">
    <property type="entry name" value="Glycos_transf_1"/>
    <property type="match status" value="1"/>
</dbReference>
<keyword evidence="2" id="KW-0328">Glycosyltransferase</keyword>
<feature type="domain" description="Glycosyl transferase family 1" evidence="1">
    <location>
        <begin position="208"/>
        <end position="350"/>
    </location>
</feature>
<dbReference type="SUPFAM" id="SSF53756">
    <property type="entry name" value="UDP-Glycosyltransferase/glycogen phosphorylase"/>
    <property type="match status" value="1"/>
</dbReference>
<dbReference type="PANTHER" id="PTHR45947">
    <property type="entry name" value="SULFOQUINOVOSYL TRANSFERASE SQD2"/>
    <property type="match status" value="1"/>
</dbReference>
<reference evidence="2 3" key="1">
    <citation type="submission" date="2024-08" db="EMBL/GenBank/DDBJ databases">
        <authorList>
            <person name="Ishaq N."/>
        </authorList>
    </citation>
    <scope>NUCLEOTIDE SEQUENCE [LARGE SCALE GENOMIC DNA]</scope>
    <source>
        <strain evidence="2 3">JCM 30400</strain>
    </source>
</reference>
<dbReference type="GO" id="GO:0016757">
    <property type="term" value="F:glycosyltransferase activity"/>
    <property type="evidence" value="ECO:0007669"/>
    <property type="project" value="UniProtKB-KW"/>
</dbReference>
<dbReference type="Proteomes" id="UP001569414">
    <property type="component" value="Unassembled WGS sequence"/>
</dbReference>
<dbReference type="CDD" id="cd03801">
    <property type="entry name" value="GT4_PimA-like"/>
    <property type="match status" value="1"/>
</dbReference>
<sequence>MSKENRSIALVPDRFALYRYPVFRLISTEGPAETSVVIYADPREDESRIKLVSAEFCNTNIKSGGVRWMKIRSLYFKNICFWQTGMIKLAVSSPCRVIVYWGEAHRISTWLSVILAKAFGKKVVFWTHGIYGNEKGVKRIIRTCFYRLADALLLYGEHGRKQLERAGLPADKLFVINNSLDVNAQRKLIGTYGIENLQNIKYQYCDNPERLLVFVGRLEKSKRLDLLIRAVALLKTRGVAVKALLIGEGSARDELCGVAWGMDVSERIIFYGECYRDEEVLPLLAAADICVSPGEVGLTAMHALVCGTPVITHDDFPNQMPEFEAVIPGYSGAFFRNDDVYDLADKIQGCFLDMDSGRITAENCRAIIDTHYTPEFQRAVFYKAITPLLA</sequence>
<dbReference type="RefSeq" id="WP_371844540.1">
    <property type="nucleotide sequence ID" value="NZ_JBGMEL010000019.1"/>
</dbReference>
<evidence type="ECO:0000259" key="1">
    <source>
        <dbReference type="Pfam" id="PF00534"/>
    </source>
</evidence>
<dbReference type="EMBL" id="JBGMEL010000019">
    <property type="protein sequence ID" value="MFA0792130.1"/>
    <property type="molecule type" value="Genomic_DNA"/>
</dbReference>
<accession>A0ABV4NSE3</accession>
<comment type="caution">
    <text evidence="2">The sequence shown here is derived from an EMBL/GenBank/DDBJ whole genome shotgun (WGS) entry which is preliminary data.</text>
</comment>
<evidence type="ECO:0000313" key="3">
    <source>
        <dbReference type="Proteomes" id="UP001569414"/>
    </source>
</evidence>
<protein>
    <submittedName>
        <fullName evidence="2">Glycosyltransferase family 4 protein</fullName>
        <ecNumber evidence="2">2.4.-.-</ecNumber>
    </submittedName>
</protein>
<dbReference type="InterPro" id="IPR001296">
    <property type="entry name" value="Glyco_trans_1"/>
</dbReference>
<keyword evidence="3" id="KW-1185">Reference proteome</keyword>
<organism evidence="2 3">
    <name type="scientific">Microbulbifer echini</name>
    <dbReference type="NCBI Taxonomy" id="1529067"/>
    <lineage>
        <taxon>Bacteria</taxon>
        <taxon>Pseudomonadati</taxon>
        <taxon>Pseudomonadota</taxon>
        <taxon>Gammaproteobacteria</taxon>
        <taxon>Cellvibrionales</taxon>
        <taxon>Microbulbiferaceae</taxon>
        <taxon>Microbulbifer</taxon>
    </lineage>
</organism>
<dbReference type="Gene3D" id="3.40.50.2000">
    <property type="entry name" value="Glycogen Phosphorylase B"/>
    <property type="match status" value="2"/>
</dbReference>
<dbReference type="EC" id="2.4.-.-" evidence="2"/>
<dbReference type="PANTHER" id="PTHR45947:SF3">
    <property type="entry name" value="SULFOQUINOVOSYL TRANSFERASE SQD2"/>
    <property type="match status" value="1"/>
</dbReference>
<proteinExistence type="predicted"/>
<keyword evidence="2" id="KW-0808">Transferase</keyword>